<feature type="transmembrane region" description="Helical" evidence="1">
    <location>
        <begin position="7"/>
        <end position="29"/>
    </location>
</feature>
<dbReference type="RefSeq" id="WP_124878698.1">
    <property type="nucleotide sequence ID" value="NZ_CP034157.1"/>
</dbReference>
<evidence type="ECO:0000313" key="2">
    <source>
        <dbReference type="EMBL" id="OEL12126.1"/>
    </source>
</evidence>
<name>A0A1E5UGW9_9FLAO</name>
<dbReference type="OrthoDB" id="1143801at2"/>
<feature type="transmembrane region" description="Helical" evidence="1">
    <location>
        <begin position="147"/>
        <end position="166"/>
    </location>
</feature>
<reference evidence="2 3" key="1">
    <citation type="submission" date="2016-09" db="EMBL/GenBank/DDBJ databases">
        <authorList>
            <person name="Capua I."/>
            <person name="De Benedictis P."/>
            <person name="Joannis T."/>
            <person name="Lombin L.H."/>
            <person name="Cattoli G."/>
        </authorList>
    </citation>
    <scope>NUCLEOTIDE SEQUENCE [LARGE SCALE GENOMIC DNA]</scope>
    <source>
        <strain evidence="2 3">NRS-1</strain>
    </source>
</reference>
<keyword evidence="3" id="KW-1185">Reference proteome</keyword>
<keyword evidence="1" id="KW-1133">Transmembrane helix</keyword>
<evidence type="ECO:0000313" key="3">
    <source>
        <dbReference type="Proteomes" id="UP000095601"/>
    </source>
</evidence>
<dbReference type="AlphaFoldDB" id="A0A1E5UGW9"/>
<proteinExistence type="predicted"/>
<evidence type="ECO:0000256" key="1">
    <source>
        <dbReference type="SAM" id="Phobius"/>
    </source>
</evidence>
<dbReference type="KEGG" id="cnr:EB819_07155"/>
<sequence length="183" mass="21711">MKKILEYSKWVIISSILPVILIFVLSIHINNIRKNKSEFNLSSGNIHIIGFTEKIYQGKSYRSFPFPTKTKVLYVKLKNDNNLYSFFSKDTMEYTNLLSQLNENDYVKIYNEGIKKTQNTIDIIQLEKGNKIIINKEIYNKKERGDAIFILIILILYFSFPILFIIKSKYEEKKNHKSKIRKR</sequence>
<comment type="caution">
    <text evidence="2">The sequence shown here is derived from an EMBL/GenBank/DDBJ whole genome shotgun (WGS) entry which is preliminary data.</text>
</comment>
<keyword evidence="1" id="KW-0472">Membrane</keyword>
<dbReference type="STRING" id="237258.SAMN04489756_10997"/>
<dbReference type="EMBL" id="MKGI01000011">
    <property type="protein sequence ID" value="OEL12126.1"/>
    <property type="molecule type" value="Genomic_DNA"/>
</dbReference>
<dbReference type="Proteomes" id="UP000095601">
    <property type="component" value="Unassembled WGS sequence"/>
</dbReference>
<keyword evidence="1" id="KW-0812">Transmembrane</keyword>
<organism evidence="2 3">
    <name type="scientific">Cloacibacterium normanense</name>
    <dbReference type="NCBI Taxonomy" id="237258"/>
    <lineage>
        <taxon>Bacteria</taxon>
        <taxon>Pseudomonadati</taxon>
        <taxon>Bacteroidota</taxon>
        <taxon>Flavobacteriia</taxon>
        <taxon>Flavobacteriales</taxon>
        <taxon>Weeksellaceae</taxon>
    </lineage>
</organism>
<gene>
    <name evidence="2" type="ORF">BHF72_1314</name>
</gene>
<protein>
    <submittedName>
        <fullName evidence="2">Uncharacterized protein</fullName>
    </submittedName>
</protein>
<accession>A0A1E5UGW9</accession>